<dbReference type="EMBL" id="BDHI01000022">
    <property type="protein sequence ID" value="GCB25871.1"/>
    <property type="molecule type" value="Genomic_DNA"/>
</dbReference>
<accession>A0A401L2W4</accession>
<dbReference type="PROSITE" id="PS50065">
    <property type="entry name" value="HMG_COA_REDUCTASE_4"/>
    <property type="match status" value="1"/>
</dbReference>
<evidence type="ECO:0000256" key="1">
    <source>
        <dbReference type="ARBA" id="ARBA00007661"/>
    </source>
</evidence>
<keyword evidence="2" id="KW-0560">Oxidoreductase</keyword>
<evidence type="ECO:0000313" key="5">
    <source>
        <dbReference type="Proteomes" id="UP000286921"/>
    </source>
</evidence>
<keyword evidence="5" id="KW-1185">Reference proteome</keyword>
<gene>
    <name evidence="4" type="ORF">AAWM_08756</name>
</gene>
<dbReference type="SUPFAM" id="SSF56542">
    <property type="entry name" value="Substrate-binding domain of HMG-CoA reductase"/>
    <property type="match status" value="1"/>
</dbReference>
<dbReference type="AlphaFoldDB" id="A0A401L2W4"/>
<dbReference type="Gene3D" id="3.30.70.420">
    <property type="entry name" value="Hydroxymethylglutaryl-CoA reductase, class I/II, NAD/NADP-binding domain"/>
    <property type="match status" value="1"/>
</dbReference>
<dbReference type="GO" id="GO:0015936">
    <property type="term" value="P:coenzyme A metabolic process"/>
    <property type="evidence" value="ECO:0007669"/>
    <property type="project" value="InterPro"/>
</dbReference>
<keyword evidence="3" id="KW-1207">Sterol metabolism</keyword>
<keyword evidence="3" id="KW-0752">Steroid biosynthesis</keyword>
<dbReference type="PANTHER" id="PTHR10572:SF24">
    <property type="entry name" value="3-HYDROXY-3-METHYLGLUTARYL-COENZYME A REDUCTASE"/>
    <property type="match status" value="1"/>
</dbReference>
<dbReference type="InterPro" id="IPR009023">
    <property type="entry name" value="HMG_CoA_Rdtase_NAD(P)-bd_sf"/>
</dbReference>
<name>A0A401L2W4_ASPAW</name>
<organism evidence="4 5">
    <name type="scientific">Aspergillus awamori</name>
    <name type="common">Black koji mold</name>
    <dbReference type="NCBI Taxonomy" id="105351"/>
    <lineage>
        <taxon>Eukaryota</taxon>
        <taxon>Fungi</taxon>
        <taxon>Dikarya</taxon>
        <taxon>Ascomycota</taxon>
        <taxon>Pezizomycotina</taxon>
        <taxon>Eurotiomycetes</taxon>
        <taxon>Eurotiomycetidae</taxon>
        <taxon>Eurotiales</taxon>
        <taxon>Aspergillaceae</taxon>
        <taxon>Aspergillus</taxon>
    </lineage>
</organism>
<keyword evidence="3" id="KW-0756">Sterol biosynthesis</keyword>
<dbReference type="PRINTS" id="PR00071">
    <property type="entry name" value="HMGCOARDTASE"/>
</dbReference>
<sequence length="390" mass="41815">MASQATKSNRFQEVTKDLKEITAHSIDTSPVQIENPIGCVQVPVGLAGPLLVQGVGTTGELESEEVYAPLATTEAALIASCSRGCKAFSQSGGIQFTALSDAMSRTPAFKFDSPNDALAFAQHIPTFEGELRRVAESTSRHLQLLTVKPTVMGSETHVHLNYVCGDAAGQNMATIATHRACHEVLIDSPVSQMLKIRRFLVEGGMSSDKKGSWSHVTRPRGVEVMAWGSITKETAEEMLGCTSEDLYHGLVQVQSAAFRTGMHGYSMNPMNVVTAIFIATGQDVASIAESCWSHLTPEYNPETKVLTLSMYIPTLPVAVVGGGTHLGPQREALEIMKCSGPGKKGRLAGLITAFAMALDLSTAAAMFTDTFTQAHNGLRRKPVEDDKAKF</sequence>
<dbReference type="SUPFAM" id="SSF55035">
    <property type="entry name" value="NAD-binding domain of HMG-CoA reductase"/>
    <property type="match status" value="1"/>
</dbReference>
<dbReference type="Proteomes" id="UP000286921">
    <property type="component" value="Unassembled WGS sequence"/>
</dbReference>
<protein>
    <submittedName>
        <fullName evidence="4">3-hydroxy-3-methylglutaryl-coenzyme A reductase</fullName>
    </submittedName>
</protein>
<proteinExistence type="inferred from homology"/>
<dbReference type="GO" id="GO:0016126">
    <property type="term" value="P:sterol biosynthetic process"/>
    <property type="evidence" value="ECO:0007669"/>
    <property type="project" value="UniProtKB-KW"/>
</dbReference>
<comment type="caution">
    <text evidence="4">The sequence shown here is derived from an EMBL/GenBank/DDBJ whole genome shotgun (WGS) entry which is preliminary data.</text>
</comment>
<dbReference type="InterPro" id="IPR023074">
    <property type="entry name" value="HMG_CoA_Rdtase_cat_sf"/>
</dbReference>
<dbReference type="Pfam" id="PF00368">
    <property type="entry name" value="HMG-CoA_red"/>
    <property type="match status" value="1"/>
</dbReference>
<dbReference type="GO" id="GO:0004420">
    <property type="term" value="F:hydroxymethylglutaryl-CoA reductase (NADPH) activity"/>
    <property type="evidence" value="ECO:0007669"/>
    <property type="project" value="InterPro"/>
</dbReference>
<reference evidence="4 5" key="1">
    <citation type="submission" date="2016-09" db="EMBL/GenBank/DDBJ databases">
        <title>Aspergillus awamori IFM 58123T.</title>
        <authorList>
            <person name="Kusuya Y."/>
            <person name="Shimizu M."/>
            <person name="Takahashi H."/>
            <person name="Yaguchi T."/>
        </authorList>
    </citation>
    <scope>NUCLEOTIDE SEQUENCE [LARGE SCALE GENOMIC DNA]</scope>
    <source>
        <strain evidence="4 5">IFM 58123</strain>
    </source>
</reference>
<dbReference type="PANTHER" id="PTHR10572">
    <property type="entry name" value="3-HYDROXY-3-METHYLGLUTARYL-COENZYME A REDUCTASE"/>
    <property type="match status" value="1"/>
</dbReference>
<dbReference type="Gene3D" id="3.90.770.10">
    <property type="entry name" value="3-hydroxy-3-methylglutaryl-coenzyme A Reductase, Chain A, domain 2"/>
    <property type="match status" value="1"/>
</dbReference>
<evidence type="ECO:0000256" key="2">
    <source>
        <dbReference type="ARBA" id="ARBA00023002"/>
    </source>
</evidence>
<dbReference type="STRING" id="105351.A0A401L2W4"/>
<keyword evidence="3" id="KW-0444">Lipid biosynthesis</keyword>
<dbReference type="InterPro" id="IPR009029">
    <property type="entry name" value="HMG_CoA_Rdtase_sub-bd_dom_sf"/>
</dbReference>
<evidence type="ECO:0000256" key="3">
    <source>
        <dbReference type="ARBA" id="ARBA00023011"/>
    </source>
</evidence>
<keyword evidence="3" id="KW-0753">Steroid metabolism</keyword>
<evidence type="ECO:0000313" key="4">
    <source>
        <dbReference type="EMBL" id="GCB25871.1"/>
    </source>
</evidence>
<comment type="similarity">
    <text evidence="1">Belongs to the HMG-CoA reductase family.</text>
</comment>
<keyword evidence="3" id="KW-0443">Lipid metabolism</keyword>
<dbReference type="InterPro" id="IPR002202">
    <property type="entry name" value="HMG_CoA_Rdtase"/>
</dbReference>